<evidence type="ECO:0000259" key="8">
    <source>
        <dbReference type="PROSITE" id="PS50850"/>
    </source>
</evidence>
<comment type="subcellular location">
    <subcellularLocation>
        <location evidence="1">Cell membrane</location>
        <topology evidence="1">Multi-pass membrane protein</topology>
    </subcellularLocation>
</comment>
<feature type="transmembrane region" description="Helical" evidence="7">
    <location>
        <begin position="21"/>
        <end position="40"/>
    </location>
</feature>
<dbReference type="RefSeq" id="WP_280759500.1">
    <property type="nucleotide sequence ID" value="NZ_JARXVC010000003.1"/>
</dbReference>
<dbReference type="Gene3D" id="1.20.1250.20">
    <property type="entry name" value="MFS general substrate transporter like domains"/>
    <property type="match status" value="1"/>
</dbReference>
<comment type="caution">
    <text evidence="9">The sequence shown here is derived from an EMBL/GenBank/DDBJ whole genome shotgun (WGS) entry which is preliminary data.</text>
</comment>
<dbReference type="PROSITE" id="PS50850">
    <property type="entry name" value="MFS"/>
    <property type="match status" value="1"/>
</dbReference>
<dbReference type="InterPro" id="IPR020846">
    <property type="entry name" value="MFS_dom"/>
</dbReference>
<dbReference type="PANTHER" id="PTHR42718">
    <property type="entry name" value="MAJOR FACILITATOR SUPERFAMILY MULTIDRUG TRANSPORTER MFSC"/>
    <property type="match status" value="1"/>
</dbReference>
<keyword evidence="4 7" id="KW-0812">Transmembrane</keyword>
<feature type="transmembrane region" description="Helical" evidence="7">
    <location>
        <begin position="315"/>
        <end position="341"/>
    </location>
</feature>
<feature type="transmembrane region" description="Helical" evidence="7">
    <location>
        <begin position="288"/>
        <end position="309"/>
    </location>
</feature>
<dbReference type="PROSITE" id="PS00216">
    <property type="entry name" value="SUGAR_TRANSPORT_1"/>
    <property type="match status" value="1"/>
</dbReference>
<dbReference type="EMBL" id="JARXVC010000003">
    <property type="protein sequence ID" value="MDH6280143.1"/>
    <property type="molecule type" value="Genomic_DNA"/>
</dbReference>
<feature type="transmembrane region" description="Helical" evidence="7">
    <location>
        <begin position="353"/>
        <end position="373"/>
    </location>
</feature>
<feature type="transmembrane region" description="Helical" evidence="7">
    <location>
        <begin position="60"/>
        <end position="79"/>
    </location>
</feature>
<keyword evidence="10" id="KW-1185">Reference proteome</keyword>
<reference evidence="9 10" key="1">
    <citation type="submission" date="2023-04" db="EMBL/GenBank/DDBJ databases">
        <title>Forest soil microbial communities from Buena Vista Peninsula, Colon Province, Panama.</title>
        <authorList>
            <person name="Bouskill N."/>
        </authorList>
    </citation>
    <scope>NUCLEOTIDE SEQUENCE [LARGE SCALE GENOMIC DNA]</scope>
    <source>
        <strain evidence="9 10">CFH S0262</strain>
    </source>
</reference>
<evidence type="ECO:0000313" key="9">
    <source>
        <dbReference type="EMBL" id="MDH6280143.1"/>
    </source>
</evidence>
<evidence type="ECO:0000256" key="7">
    <source>
        <dbReference type="SAM" id="Phobius"/>
    </source>
</evidence>
<evidence type="ECO:0000256" key="4">
    <source>
        <dbReference type="ARBA" id="ARBA00022692"/>
    </source>
</evidence>
<feature type="transmembrane region" description="Helical" evidence="7">
    <location>
        <begin position="181"/>
        <end position="205"/>
    </location>
</feature>
<feature type="transmembrane region" description="Helical" evidence="7">
    <location>
        <begin position="91"/>
        <end position="108"/>
    </location>
</feature>
<dbReference type="InterPro" id="IPR005829">
    <property type="entry name" value="Sugar_transporter_CS"/>
</dbReference>
<evidence type="ECO:0000256" key="3">
    <source>
        <dbReference type="ARBA" id="ARBA00022475"/>
    </source>
</evidence>
<evidence type="ECO:0000256" key="1">
    <source>
        <dbReference type="ARBA" id="ARBA00004651"/>
    </source>
</evidence>
<evidence type="ECO:0000256" key="2">
    <source>
        <dbReference type="ARBA" id="ARBA00022448"/>
    </source>
</evidence>
<keyword evidence="2" id="KW-0813">Transport</keyword>
<name>A0ABT6M760_9NOCA</name>
<evidence type="ECO:0000256" key="6">
    <source>
        <dbReference type="ARBA" id="ARBA00023136"/>
    </source>
</evidence>
<dbReference type="InterPro" id="IPR036259">
    <property type="entry name" value="MFS_trans_sf"/>
</dbReference>
<accession>A0ABT6M760</accession>
<evidence type="ECO:0000313" key="10">
    <source>
        <dbReference type="Proteomes" id="UP001160334"/>
    </source>
</evidence>
<feature type="domain" description="Major facilitator superfamily (MFS) profile" evidence="8">
    <location>
        <begin position="25"/>
        <end position="406"/>
    </location>
</feature>
<organism evidence="9 10">
    <name type="scientific">Prescottella agglutinans</name>
    <dbReference type="NCBI Taxonomy" id="1644129"/>
    <lineage>
        <taxon>Bacteria</taxon>
        <taxon>Bacillati</taxon>
        <taxon>Actinomycetota</taxon>
        <taxon>Actinomycetes</taxon>
        <taxon>Mycobacteriales</taxon>
        <taxon>Nocardiaceae</taxon>
        <taxon>Prescottella</taxon>
    </lineage>
</organism>
<keyword evidence="5 7" id="KW-1133">Transmembrane helix</keyword>
<feature type="transmembrane region" description="Helical" evidence="7">
    <location>
        <begin position="153"/>
        <end position="175"/>
    </location>
</feature>
<dbReference type="CDD" id="cd06174">
    <property type="entry name" value="MFS"/>
    <property type="match status" value="1"/>
</dbReference>
<dbReference type="PANTHER" id="PTHR42718:SF46">
    <property type="entry name" value="BLR6921 PROTEIN"/>
    <property type="match status" value="1"/>
</dbReference>
<proteinExistence type="predicted"/>
<feature type="transmembrane region" description="Helical" evidence="7">
    <location>
        <begin position="259"/>
        <end position="281"/>
    </location>
</feature>
<gene>
    <name evidence="9" type="ORF">M2280_001355</name>
</gene>
<dbReference type="SUPFAM" id="SSF103473">
    <property type="entry name" value="MFS general substrate transporter"/>
    <property type="match status" value="1"/>
</dbReference>
<sequence length="406" mass="40729">MPEQVSESSAVRQQPTALDSSSWGVVAVALLAGVLAASQVGKVIVALPTVRDDLGMSLTASGVLLSSYTFVGALLGSAAGGFVDRWGRRRMLALALVVLAVGAGLGAVSPGTPVLLFSRILEGLGFMGVAVSAPATITAAAGERHRRLALGMWGIYMPLGQFAAILLGPWVIGAIGWRGLWAVNAALLLACAALVVAVVPVPSAVPPSARNAAKPASVWRNSSAVILALAFGTYSLQYLAVIGFLPMMYAAGGWADTSAAVLTALVVLGNIVGNIASGLLLHRGVRPGTLIAVAATAMGAAAVVVYAGWAPFALSYSAAVAFALVGGLLPAAVFAAVPGVARGPREVGPVNGLVVQMSNVGSIVGPPSVAFVATRVGGWSMSPLVLSATAAVCLVSGLALRARVSR</sequence>
<feature type="transmembrane region" description="Helical" evidence="7">
    <location>
        <begin position="225"/>
        <end position="247"/>
    </location>
</feature>
<dbReference type="InterPro" id="IPR011701">
    <property type="entry name" value="MFS"/>
</dbReference>
<keyword evidence="6 7" id="KW-0472">Membrane</keyword>
<dbReference type="Pfam" id="PF07690">
    <property type="entry name" value="MFS_1"/>
    <property type="match status" value="1"/>
</dbReference>
<feature type="transmembrane region" description="Helical" evidence="7">
    <location>
        <begin position="379"/>
        <end position="400"/>
    </location>
</feature>
<keyword evidence="3" id="KW-1003">Cell membrane</keyword>
<evidence type="ECO:0000256" key="5">
    <source>
        <dbReference type="ARBA" id="ARBA00022989"/>
    </source>
</evidence>
<protein>
    <submittedName>
        <fullName evidence="9">MFS family permease</fullName>
    </submittedName>
</protein>
<feature type="transmembrane region" description="Helical" evidence="7">
    <location>
        <begin position="120"/>
        <end position="141"/>
    </location>
</feature>
<dbReference type="Proteomes" id="UP001160334">
    <property type="component" value="Unassembled WGS sequence"/>
</dbReference>